<gene>
    <name evidence="3" type="ORF">SAMN05192554_10281</name>
</gene>
<keyword evidence="4" id="KW-1185">Reference proteome</keyword>
<dbReference type="STRING" id="996166.SAMN05192554_10281"/>
<keyword evidence="1" id="KW-0472">Membrane</keyword>
<evidence type="ECO:0000256" key="1">
    <source>
        <dbReference type="SAM" id="Phobius"/>
    </source>
</evidence>
<keyword evidence="1" id="KW-0812">Transmembrane</keyword>
<organism evidence="3 4">
    <name type="scientific">Haloarchaeobius iranensis</name>
    <dbReference type="NCBI Taxonomy" id="996166"/>
    <lineage>
        <taxon>Archaea</taxon>
        <taxon>Methanobacteriati</taxon>
        <taxon>Methanobacteriota</taxon>
        <taxon>Stenosarchaea group</taxon>
        <taxon>Halobacteria</taxon>
        <taxon>Halobacteriales</taxon>
        <taxon>Halorubellaceae</taxon>
        <taxon>Haloarchaeobius</taxon>
    </lineage>
</organism>
<protein>
    <recommendedName>
        <fullName evidence="2">DUF7313 domain-containing protein</fullName>
    </recommendedName>
</protein>
<evidence type="ECO:0000313" key="4">
    <source>
        <dbReference type="Proteomes" id="UP000199370"/>
    </source>
</evidence>
<dbReference type="EMBL" id="FNIA01000002">
    <property type="protein sequence ID" value="SDM41464.1"/>
    <property type="molecule type" value="Genomic_DNA"/>
</dbReference>
<dbReference type="AlphaFoldDB" id="A0A1G9T178"/>
<dbReference type="RefSeq" id="WP_089731323.1">
    <property type="nucleotide sequence ID" value="NZ_FNIA01000002.1"/>
</dbReference>
<dbReference type="OrthoDB" id="234683at2157"/>
<feature type="transmembrane region" description="Helical" evidence="1">
    <location>
        <begin position="85"/>
        <end position="102"/>
    </location>
</feature>
<accession>A0A1G9T178</accession>
<dbReference type="Pfam" id="PF23995">
    <property type="entry name" value="DUF7313"/>
    <property type="match status" value="1"/>
</dbReference>
<feature type="transmembrane region" description="Helical" evidence="1">
    <location>
        <begin position="20"/>
        <end position="42"/>
    </location>
</feature>
<sequence>MDPNVMLGPVDQLGREVVSGVLVIEFVLLGLVVANMLTRLLAYRRNVAEAAEEDVESLSRHPLHEATNVLLLLGTFYYTTVAPHGGIVLSMFVVGLVIADVFEHEVRSVDLRKDDKLRAPKGALGISAFTLAYAGFQSLFFLVSDYWGAIV</sequence>
<proteinExistence type="predicted"/>
<evidence type="ECO:0000259" key="2">
    <source>
        <dbReference type="Pfam" id="PF23995"/>
    </source>
</evidence>
<reference evidence="3 4" key="1">
    <citation type="submission" date="2016-10" db="EMBL/GenBank/DDBJ databases">
        <authorList>
            <person name="de Groot N.N."/>
        </authorList>
    </citation>
    <scope>NUCLEOTIDE SEQUENCE [LARGE SCALE GENOMIC DNA]</scope>
    <source>
        <strain evidence="4">EB21,IBRC-M 10013,KCTC 4048</strain>
    </source>
</reference>
<feature type="domain" description="DUF7313" evidence="2">
    <location>
        <begin position="3"/>
        <end position="151"/>
    </location>
</feature>
<keyword evidence="1" id="KW-1133">Transmembrane helix</keyword>
<dbReference type="InterPro" id="IPR055737">
    <property type="entry name" value="DUF7313"/>
</dbReference>
<feature type="transmembrane region" description="Helical" evidence="1">
    <location>
        <begin position="123"/>
        <end position="143"/>
    </location>
</feature>
<dbReference type="Proteomes" id="UP000199370">
    <property type="component" value="Unassembled WGS sequence"/>
</dbReference>
<evidence type="ECO:0000313" key="3">
    <source>
        <dbReference type="EMBL" id="SDM41464.1"/>
    </source>
</evidence>
<name>A0A1G9T178_9EURY</name>